<dbReference type="EMBL" id="AP014800">
    <property type="protein sequence ID" value="BAQ67361.1"/>
    <property type="molecule type" value="Genomic_DNA"/>
</dbReference>
<dbReference type="Proteomes" id="UP000064912">
    <property type="component" value="Chromosome"/>
</dbReference>
<dbReference type="KEGG" id="rsu:NHU_00190"/>
<evidence type="ECO:0000256" key="1">
    <source>
        <dbReference type="ARBA" id="ARBA00004162"/>
    </source>
</evidence>
<gene>
    <name evidence="8" type="ORF">NHU_00190</name>
</gene>
<evidence type="ECO:0000256" key="5">
    <source>
        <dbReference type="ARBA" id="ARBA00022989"/>
    </source>
</evidence>
<dbReference type="Pfam" id="PF02472">
    <property type="entry name" value="ExbD"/>
    <property type="match status" value="1"/>
</dbReference>
<evidence type="ECO:0000256" key="2">
    <source>
        <dbReference type="ARBA" id="ARBA00005811"/>
    </source>
</evidence>
<dbReference type="GO" id="GO:0015031">
    <property type="term" value="P:protein transport"/>
    <property type="evidence" value="ECO:0007669"/>
    <property type="project" value="UniProtKB-KW"/>
</dbReference>
<dbReference type="AlphaFoldDB" id="A0A0D6AXA4"/>
<evidence type="ECO:0000256" key="4">
    <source>
        <dbReference type="ARBA" id="ARBA00022692"/>
    </source>
</evidence>
<keyword evidence="6" id="KW-0472">Membrane</keyword>
<protein>
    <submittedName>
        <fullName evidence="8">Transport energizing protein, ExbD/TolR family</fullName>
    </submittedName>
</protein>
<name>A0A0D6AXA4_RHOSU</name>
<dbReference type="GO" id="GO:0022857">
    <property type="term" value="F:transmembrane transporter activity"/>
    <property type="evidence" value="ECO:0007669"/>
    <property type="project" value="InterPro"/>
</dbReference>
<dbReference type="PATRIC" id="fig|35806.4.peg.192"/>
<evidence type="ECO:0000313" key="8">
    <source>
        <dbReference type="EMBL" id="BAQ67361.1"/>
    </source>
</evidence>
<evidence type="ECO:0000313" key="9">
    <source>
        <dbReference type="Proteomes" id="UP000064912"/>
    </source>
</evidence>
<evidence type="ECO:0000256" key="7">
    <source>
        <dbReference type="RuleBase" id="RU003879"/>
    </source>
</evidence>
<keyword evidence="4 7" id="KW-0812">Transmembrane</keyword>
<dbReference type="PANTHER" id="PTHR30558:SF7">
    <property type="entry name" value="TOL-PAL SYSTEM PROTEIN TOLR"/>
    <property type="match status" value="1"/>
</dbReference>
<keyword evidence="3" id="KW-1003">Cell membrane</keyword>
<keyword evidence="7" id="KW-0653">Protein transport</keyword>
<dbReference type="eggNOG" id="COG0848">
    <property type="taxonomic scope" value="Bacteria"/>
</dbReference>
<evidence type="ECO:0000256" key="6">
    <source>
        <dbReference type="ARBA" id="ARBA00023136"/>
    </source>
</evidence>
<organism evidence="8 9">
    <name type="scientific">Rhodovulum sulfidophilum</name>
    <name type="common">Rhodobacter sulfidophilus</name>
    <dbReference type="NCBI Taxonomy" id="35806"/>
    <lineage>
        <taxon>Bacteria</taxon>
        <taxon>Pseudomonadati</taxon>
        <taxon>Pseudomonadota</taxon>
        <taxon>Alphaproteobacteria</taxon>
        <taxon>Rhodobacterales</taxon>
        <taxon>Paracoccaceae</taxon>
        <taxon>Rhodovulum</taxon>
    </lineage>
</organism>
<reference evidence="8 9" key="1">
    <citation type="submission" date="2015-02" db="EMBL/GenBank/DDBJ databases">
        <title>Genome sequene of Rhodovulum sulfidophilum DSM 2351.</title>
        <authorList>
            <person name="Nagao N."/>
        </authorList>
    </citation>
    <scope>NUCLEOTIDE SEQUENCE [LARGE SCALE GENOMIC DNA]</scope>
    <source>
        <strain evidence="8 9">DSM 2351</strain>
    </source>
</reference>
<evidence type="ECO:0000256" key="3">
    <source>
        <dbReference type="ARBA" id="ARBA00022475"/>
    </source>
</evidence>
<dbReference type="GO" id="GO:0005886">
    <property type="term" value="C:plasma membrane"/>
    <property type="evidence" value="ECO:0007669"/>
    <property type="project" value="UniProtKB-SubCell"/>
</dbReference>
<accession>A0A0D6AXA4</accession>
<proteinExistence type="inferred from homology"/>
<comment type="subcellular location">
    <subcellularLocation>
        <location evidence="1">Cell membrane</location>
        <topology evidence="1">Single-pass membrane protein</topology>
    </subcellularLocation>
    <subcellularLocation>
        <location evidence="7">Cell membrane</location>
        <topology evidence="7">Single-pass type II membrane protein</topology>
    </subcellularLocation>
</comment>
<comment type="similarity">
    <text evidence="2 7">Belongs to the ExbD/TolR family.</text>
</comment>
<keyword evidence="7" id="KW-0813">Transport</keyword>
<sequence>MRLPMPAPRPARESVVPMINVVFLLLIFFLIGARLAPPDPIEIDPPEAASDRPPEAEAALLVAADGMLAYGDTRDEAVYAALAEAPREGPLSVRADRAAEAAVVARVLARLAAEGVSPVELVAAAR</sequence>
<dbReference type="PANTHER" id="PTHR30558">
    <property type="entry name" value="EXBD MEMBRANE COMPONENT OF PMF-DRIVEN MACROMOLECULE IMPORT SYSTEM"/>
    <property type="match status" value="1"/>
</dbReference>
<keyword evidence="5" id="KW-1133">Transmembrane helix</keyword>
<dbReference type="InterPro" id="IPR003400">
    <property type="entry name" value="ExbD"/>
</dbReference>